<dbReference type="InterPro" id="IPR006680">
    <property type="entry name" value="Amidohydro-rel"/>
</dbReference>
<reference evidence="3 4" key="1">
    <citation type="journal article" date="2019" name="Int. J. Syst. Evol. Microbiol.">
        <title>The Global Catalogue of Microorganisms (GCM) 10K type strain sequencing project: providing services to taxonomists for standard genome sequencing and annotation.</title>
        <authorList>
            <consortium name="The Broad Institute Genomics Platform"/>
            <consortium name="The Broad Institute Genome Sequencing Center for Infectious Disease"/>
            <person name="Wu L."/>
            <person name="Ma J."/>
        </authorList>
    </citation>
    <scope>NUCLEOTIDE SEQUENCE [LARGE SCALE GENOMIC DNA]</scope>
    <source>
        <strain evidence="3 4">JCM 16009</strain>
    </source>
</reference>
<evidence type="ECO:0000313" key="4">
    <source>
        <dbReference type="Proteomes" id="UP001500449"/>
    </source>
</evidence>
<dbReference type="Gene3D" id="3.20.20.140">
    <property type="entry name" value="Metal-dependent hydrolases"/>
    <property type="match status" value="1"/>
</dbReference>
<evidence type="ECO:0000313" key="3">
    <source>
        <dbReference type="EMBL" id="GAA1850969.1"/>
    </source>
</evidence>
<protein>
    <submittedName>
        <fullName evidence="3">Amidohydrolase family protein</fullName>
    </submittedName>
</protein>
<name>A0ABN2N4J3_9PSEU</name>
<dbReference type="PANTHER" id="PTHR43569">
    <property type="entry name" value="AMIDOHYDROLASE"/>
    <property type="match status" value="1"/>
</dbReference>
<gene>
    <name evidence="3" type="ORF">GCM10009836_33650</name>
</gene>
<keyword evidence="4" id="KW-1185">Reference proteome</keyword>
<dbReference type="RefSeq" id="WP_344417620.1">
    <property type="nucleotide sequence ID" value="NZ_BAAAQK010000009.1"/>
</dbReference>
<comment type="similarity">
    <text evidence="1">Belongs to the metallo-dependent hydrolases superfamily.</text>
</comment>
<proteinExistence type="inferred from homology"/>
<organism evidence="3 4">
    <name type="scientific">Pseudonocardia ailaonensis</name>
    <dbReference type="NCBI Taxonomy" id="367279"/>
    <lineage>
        <taxon>Bacteria</taxon>
        <taxon>Bacillati</taxon>
        <taxon>Actinomycetota</taxon>
        <taxon>Actinomycetes</taxon>
        <taxon>Pseudonocardiales</taxon>
        <taxon>Pseudonocardiaceae</taxon>
        <taxon>Pseudonocardia</taxon>
    </lineage>
</organism>
<evidence type="ECO:0000256" key="1">
    <source>
        <dbReference type="ARBA" id="ARBA00038310"/>
    </source>
</evidence>
<dbReference type="Pfam" id="PF04909">
    <property type="entry name" value="Amidohydro_2"/>
    <property type="match status" value="1"/>
</dbReference>
<dbReference type="Proteomes" id="UP001500449">
    <property type="component" value="Unassembled WGS sequence"/>
</dbReference>
<accession>A0ABN2N4J3</accession>
<dbReference type="InterPro" id="IPR032466">
    <property type="entry name" value="Metal_Hydrolase"/>
</dbReference>
<dbReference type="InterPro" id="IPR052350">
    <property type="entry name" value="Metallo-dep_Lactonases"/>
</dbReference>
<dbReference type="EMBL" id="BAAAQK010000009">
    <property type="protein sequence ID" value="GAA1850969.1"/>
    <property type="molecule type" value="Genomic_DNA"/>
</dbReference>
<dbReference type="PANTHER" id="PTHR43569:SF1">
    <property type="entry name" value="BLL3371 PROTEIN"/>
    <property type="match status" value="1"/>
</dbReference>
<comment type="caution">
    <text evidence="3">The sequence shown here is derived from an EMBL/GenBank/DDBJ whole genome shotgun (WGS) entry which is preliminary data.</text>
</comment>
<feature type="domain" description="Amidohydrolase-related" evidence="2">
    <location>
        <begin position="17"/>
        <end position="327"/>
    </location>
</feature>
<sequence>MNDLSTEAPLEPSWPVVDAHHHLGEFHGSRYLAEDLGRDTARGHRIVATVYVESRYRLRTTGPAGLRPVGETEFADDVAEKSVAEGTGTQLCAAIVGFADLGAGAAIGDVLDAHLDASPARFRGIRQGSYWDADPGIMSTVSMSPPRGLLGSAAFRRGYAALAPRGLSFDAVLFHPQIGELAALARTFPDTTVVLNHLGFPLGVGPYADRREEVFAEWSAAVADLARCPNVNLKIGGFGIPVWGLDLTPADGEPRSKALARAWRPFFDTAVERFGPHRCMLESNFPPDRVAYDYVTFWNAAKTLVSGLSPSERDAVLAGTARRVYRLPV</sequence>
<evidence type="ECO:0000259" key="2">
    <source>
        <dbReference type="Pfam" id="PF04909"/>
    </source>
</evidence>
<dbReference type="SUPFAM" id="SSF51556">
    <property type="entry name" value="Metallo-dependent hydrolases"/>
    <property type="match status" value="1"/>
</dbReference>